<dbReference type="InterPro" id="IPR004155">
    <property type="entry name" value="PBS_lyase_HEAT"/>
</dbReference>
<accession>A0ABT6FCV7</accession>
<dbReference type="Gene3D" id="1.25.10.10">
    <property type="entry name" value="Leucine-rich Repeat Variant"/>
    <property type="match status" value="1"/>
</dbReference>
<dbReference type="InterPro" id="IPR016024">
    <property type="entry name" value="ARM-type_fold"/>
</dbReference>
<proteinExistence type="predicted"/>
<dbReference type="SUPFAM" id="SSF48371">
    <property type="entry name" value="ARM repeat"/>
    <property type="match status" value="1"/>
</dbReference>
<name>A0ABT6FCV7_9BACT</name>
<protein>
    <submittedName>
        <fullName evidence="1">HEAT repeat domain-containing protein</fullName>
    </submittedName>
</protein>
<dbReference type="Pfam" id="PF13646">
    <property type="entry name" value="HEAT_2"/>
    <property type="match status" value="1"/>
</dbReference>
<dbReference type="Proteomes" id="UP001216907">
    <property type="component" value="Unassembled WGS sequence"/>
</dbReference>
<sequence>MKLILIASVLGIVAAAAGRRDDDRDELIEALTAEKFAGLPDGALADRDALVRRLAAIVREPPGETEDLRRFLRRRAVIVLGSHGGEKALPQLRRLVEDRDEPFRRDAVIGLGRSGTKEGVAIAAAFLGDGDELYREAAIDGLGESGRAEALDALKAFDASKERPFIARKLREAIEKLEAPARPRTD</sequence>
<dbReference type="EMBL" id="JARRAG010000002">
    <property type="protein sequence ID" value="MDG3005336.1"/>
    <property type="molecule type" value="Genomic_DNA"/>
</dbReference>
<dbReference type="SMART" id="SM00567">
    <property type="entry name" value="EZ_HEAT"/>
    <property type="match status" value="3"/>
</dbReference>
<dbReference type="RefSeq" id="WP_277861681.1">
    <property type="nucleotide sequence ID" value="NZ_JARRAG010000002.1"/>
</dbReference>
<organism evidence="1 2">
    <name type="scientific">Paludisphaera mucosa</name>
    <dbReference type="NCBI Taxonomy" id="3030827"/>
    <lineage>
        <taxon>Bacteria</taxon>
        <taxon>Pseudomonadati</taxon>
        <taxon>Planctomycetota</taxon>
        <taxon>Planctomycetia</taxon>
        <taxon>Isosphaerales</taxon>
        <taxon>Isosphaeraceae</taxon>
        <taxon>Paludisphaera</taxon>
    </lineage>
</organism>
<gene>
    <name evidence="1" type="ORF">PZE19_16215</name>
</gene>
<reference evidence="1 2" key="1">
    <citation type="submission" date="2023-03" db="EMBL/GenBank/DDBJ databases">
        <title>Paludisphaera mucosa sp. nov. a novel planctomycete from northern fen.</title>
        <authorList>
            <person name="Ivanova A."/>
        </authorList>
    </citation>
    <scope>NUCLEOTIDE SEQUENCE [LARGE SCALE GENOMIC DNA]</scope>
    <source>
        <strain evidence="1 2">Pla2</strain>
    </source>
</reference>
<dbReference type="Pfam" id="PF03130">
    <property type="entry name" value="HEAT_PBS"/>
    <property type="match status" value="1"/>
</dbReference>
<dbReference type="InterPro" id="IPR011989">
    <property type="entry name" value="ARM-like"/>
</dbReference>
<evidence type="ECO:0000313" key="2">
    <source>
        <dbReference type="Proteomes" id="UP001216907"/>
    </source>
</evidence>
<comment type="caution">
    <text evidence="1">The sequence shown here is derived from an EMBL/GenBank/DDBJ whole genome shotgun (WGS) entry which is preliminary data.</text>
</comment>
<keyword evidence="2" id="KW-1185">Reference proteome</keyword>
<evidence type="ECO:0000313" key="1">
    <source>
        <dbReference type="EMBL" id="MDG3005336.1"/>
    </source>
</evidence>